<comment type="caution">
    <text evidence="1">The sequence shown here is derived from an EMBL/GenBank/DDBJ whole genome shotgun (WGS) entry which is preliminary data.</text>
</comment>
<dbReference type="InterPro" id="IPR013324">
    <property type="entry name" value="RNA_pol_sigma_r3/r4-like"/>
</dbReference>
<keyword evidence="1" id="KW-0240">DNA-directed RNA polymerase</keyword>
<dbReference type="SUPFAM" id="SSF88659">
    <property type="entry name" value="Sigma3 and sigma4 domains of RNA polymerase sigma factors"/>
    <property type="match status" value="1"/>
</dbReference>
<dbReference type="GO" id="GO:0000428">
    <property type="term" value="C:DNA-directed RNA polymerase complex"/>
    <property type="evidence" value="ECO:0007669"/>
    <property type="project" value="UniProtKB-KW"/>
</dbReference>
<name>A0A841JQS7_9BACT</name>
<organism evidence="1 2">
    <name type="scientific">Silvibacterium bohemicum</name>
    <dbReference type="NCBI Taxonomy" id="1577686"/>
    <lineage>
        <taxon>Bacteria</taxon>
        <taxon>Pseudomonadati</taxon>
        <taxon>Acidobacteriota</taxon>
        <taxon>Terriglobia</taxon>
        <taxon>Terriglobales</taxon>
        <taxon>Acidobacteriaceae</taxon>
        <taxon>Silvibacterium</taxon>
    </lineage>
</organism>
<proteinExistence type="predicted"/>
<keyword evidence="2" id="KW-1185">Reference proteome</keyword>
<dbReference type="OrthoDB" id="119030at2"/>
<dbReference type="AlphaFoldDB" id="A0A841JQS7"/>
<dbReference type="EMBL" id="JACHEK010000003">
    <property type="protein sequence ID" value="MBB6143733.1"/>
    <property type="molecule type" value="Genomic_DNA"/>
</dbReference>
<accession>A0A841JQS7</accession>
<dbReference type="RefSeq" id="WP_156185835.1">
    <property type="nucleotide sequence ID" value="NZ_JACHEK010000003.1"/>
</dbReference>
<dbReference type="Gene3D" id="1.10.10.10">
    <property type="entry name" value="Winged helix-like DNA-binding domain superfamily/Winged helix DNA-binding domain"/>
    <property type="match status" value="1"/>
</dbReference>
<gene>
    <name evidence="1" type="ORF">HNQ77_001682</name>
</gene>
<protein>
    <submittedName>
        <fullName evidence="1">DNA-directed RNA polymerase specialized sigma24 family protein</fullName>
    </submittedName>
</protein>
<evidence type="ECO:0000313" key="1">
    <source>
        <dbReference type="EMBL" id="MBB6143733.1"/>
    </source>
</evidence>
<keyword evidence="1" id="KW-0804">Transcription</keyword>
<reference evidence="1 2" key="1">
    <citation type="submission" date="2020-08" db="EMBL/GenBank/DDBJ databases">
        <title>Genomic Encyclopedia of Type Strains, Phase IV (KMG-IV): sequencing the most valuable type-strain genomes for metagenomic binning, comparative biology and taxonomic classification.</title>
        <authorList>
            <person name="Goeker M."/>
        </authorList>
    </citation>
    <scope>NUCLEOTIDE SEQUENCE [LARGE SCALE GENOMIC DNA]</scope>
    <source>
        <strain evidence="1 2">DSM 103733</strain>
    </source>
</reference>
<dbReference type="Proteomes" id="UP000538666">
    <property type="component" value="Unassembled WGS sequence"/>
</dbReference>
<dbReference type="InterPro" id="IPR036388">
    <property type="entry name" value="WH-like_DNA-bd_sf"/>
</dbReference>
<evidence type="ECO:0000313" key="2">
    <source>
        <dbReference type="Proteomes" id="UP000538666"/>
    </source>
</evidence>
<sequence>MPVLRAAVEVEWPDAQQIAATRLGDSSLAHELMEQAIEETKEHLEAMAAVDVEEARQLLSHNYRNAVRRWLRTEGRFVFRGTTSDIEALSPPTAPAVSAVEAEIDLNSVFRDTPPELRRALLLRYGSHSRWEDVAREMSKSTDAIRVSCQRELARIRKKLGIRAQSG</sequence>